<feature type="domain" description="Amino acid transporter transmembrane" evidence="6">
    <location>
        <begin position="30"/>
        <end position="311"/>
    </location>
</feature>
<dbReference type="Pfam" id="PF01490">
    <property type="entry name" value="Aa_trans"/>
    <property type="match status" value="1"/>
</dbReference>
<reference evidence="7" key="1">
    <citation type="submission" date="2013-04" db="EMBL/GenBank/DDBJ databases">
        <authorList>
            <person name="Qu J."/>
            <person name="Murali S.C."/>
            <person name="Bandaranaike D."/>
            <person name="Bellair M."/>
            <person name="Blankenburg K."/>
            <person name="Chao H."/>
            <person name="Dinh H."/>
            <person name="Doddapaneni H."/>
            <person name="Downs B."/>
            <person name="Dugan-Rocha S."/>
            <person name="Elkadiri S."/>
            <person name="Gnanaolivu R.D."/>
            <person name="Hernandez B."/>
            <person name="Javaid M."/>
            <person name="Jayaseelan J.C."/>
            <person name="Lee S."/>
            <person name="Li M."/>
            <person name="Ming W."/>
            <person name="Munidasa M."/>
            <person name="Muniz J."/>
            <person name="Nguyen L."/>
            <person name="Ongeri F."/>
            <person name="Osuji N."/>
            <person name="Pu L.-L."/>
            <person name="Puazo M."/>
            <person name="Qu C."/>
            <person name="Quiroz J."/>
            <person name="Raj R."/>
            <person name="Weissenberger G."/>
            <person name="Xin Y."/>
            <person name="Zou X."/>
            <person name="Han Y."/>
            <person name="Richards S."/>
            <person name="Worley K."/>
            <person name="Muzny D."/>
            <person name="Gibbs R."/>
        </authorList>
    </citation>
    <scope>NUCLEOTIDE SEQUENCE</scope>
    <source>
        <strain evidence="7">Sampled in the wild</strain>
    </source>
</reference>
<evidence type="ECO:0000256" key="4">
    <source>
        <dbReference type="ARBA" id="ARBA00023136"/>
    </source>
</evidence>
<feature type="transmembrane region" description="Helical" evidence="5">
    <location>
        <begin position="283"/>
        <end position="303"/>
    </location>
</feature>
<evidence type="ECO:0000256" key="3">
    <source>
        <dbReference type="ARBA" id="ARBA00022989"/>
    </source>
</evidence>
<sequence length="393" mass="42934">MCYRTRVPSLGFAEVAEAAFLAGPKKLQKLSGIAKGTINVFLVIDLLGCCCVYIVFVAENIKQVVDFNSSHDLDIRIYMALLLLPCILLSWVRNLKHLAPFSMLANLLIATGMAITFYYIFTELPAPSERPQFSTVHQLPLFFGTAIFALEGIGVVMPLENNMKTPTHFVGCPGVLNIGMFIVVLLYSGFGFFGYLKYGDDTLGSVTLNLPTEDILAQSVKVMIAVAIFLTYGLQFYVPMEIIWKGLKPHCSQRPALYEYLIRTVLVVLTVCIAAAIPNLGPFISLVGAVCLSTLGIMFPAIIEVVTFWEKDGDQTISCCGNNSAIEGGDDCTKVKGIKSEIPQTTGCTIFSVRACRLVKNTLIVLFGILGFVTGTIVSLEEIVDAFGKPWHP</sequence>
<feature type="transmembrane region" description="Helical" evidence="5">
    <location>
        <begin position="36"/>
        <end position="55"/>
    </location>
</feature>
<feature type="transmembrane region" description="Helical" evidence="5">
    <location>
        <begin position="171"/>
        <end position="195"/>
    </location>
</feature>
<dbReference type="GO" id="GO:0005774">
    <property type="term" value="C:vacuolar membrane"/>
    <property type="evidence" value="ECO:0007669"/>
    <property type="project" value="TreeGrafter"/>
</dbReference>
<feature type="transmembrane region" description="Helical" evidence="5">
    <location>
        <begin position="260"/>
        <end position="277"/>
    </location>
</feature>
<accession>A0A8K0KCP9</accession>
<comment type="subcellular location">
    <subcellularLocation>
        <location evidence="1">Membrane</location>
        <topology evidence="1">Multi-pass membrane protein</topology>
    </subcellularLocation>
</comment>
<evidence type="ECO:0000256" key="1">
    <source>
        <dbReference type="ARBA" id="ARBA00004141"/>
    </source>
</evidence>
<keyword evidence="3 5" id="KW-1133">Transmembrane helix</keyword>
<feature type="transmembrane region" description="Helical" evidence="5">
    <location>
        <begin position="362"/>
        <end position="380"/>
    </location>
</feature>
<comment type="caution">
    <text evidence="7">The sequence shown here is derived from an EMBL/GenBank/DDBJ whole genome shotgun (WGS) entry which is preliminary data.</text>
</comment>
<dbReference type="InterPro" id="IPR013057">
    <property type="entry name" value="AA_transpt_TM"/>
</dbReference>
<dbReference type="PANTHER" id="PTHR22950">
    <property type="entry name" value="AMINO ACID TRANSPORTER"/>
    <property type="match status" value="1"/>
</dbReference>
<reference evidence="7" key="2">
    <citation type="submission" date="2017-10" db="EMBL/GenBank/DDBJ databases">
        <title>Ladona fulva Genome sequencing and assembly.</title>
        <authorList>
            <person name="Murali S."/>
            <person name="Richards S."/>
            <person name="Bandaranaike D."/>
            <person name="Bellair M."/>
            <person name="Blankenburg K."/>
            <person name="Chao H."/>
            <person name="Dinh H."/>
            <person name="Doddapaneni H."/>
            <person name="Dugan-Rocha S."/>
            <person name="Elkadiri S."/>
            <person name="Gnanaolivu R."/>
            <person name="Hernandez B."/>
            <person name="Skinner E."/>
            <person name="Javaid M."/>
            <person name="Lee S."/>
            <person name="Li M."/>
            <person name="Ming W."/>
            <person name="Munidasa M."/>
            <person name="Muniz J."/>
            <person name="Nguyen L."/>
            <person name="Hughes D."/>
            <person name="Osuji N."/>
            <person name="Pu L.-L."/>
            <person name="Puazo M."/>
            <person name="Qu C."/>
            <person name="Quiroz J."/>
            <person name="Raj R."/>
            <person name="Weissenberger G."/>
            <person name="Xin Y."/>
            <person name="Zou X."/>
            <person name="Han Y."/>
            <person name="Worley K."/>
            <person name="Muzny D."/>
            <person name="Gibbs R."/>
        </authorList>
    </citation>
    <scope>NUCLEOTIDE SEQUENCE</scope>
    <source>
        <strain evidence="7">Sampled in the wild</strain>
    </source>
</reference>
<feature type="transmembrane region" description="Helical" evidence="5">
    <location>
        <begin position="75"/>
        <end position="92"/>
    </location>
</feature>
<gene>
    <name evidence="7" type="ORF">J437_LFUL013259</name>
</gene>
<evidence type="ECO:0000313" key="7">
    <source>
        <dbReference type="EMBL" id="KAG8232779.1"/>
    </source>
</evidence>
<feature type="transmembrane region" description="Helical" evidence="5">
    <location>
        <begin position="141"/>
        <end position="159"/>
    </location>
</feature>
<keyword evidence="8" id="KW-1185">Reference proteome</keyword>
<keyword evidence="4 5" id="KW-0472">Membrane</keyword>
<proteinExistence type="predicted"/>
<keyword evidence="2 5" id="KW-0812">Transmembrane</keyword>
<name>A0A8K0KCP9_LADFU</name>
<evidence type="ECO:0000256" key="5">
    <source>
        <dbReference type="SAM" id="Phobius"/>
    </source>
</evidence>
<protein>
    <recommendedName>
        <fullName evidence="6">Amino acid transporter transmembrane domain-containing protein</fullName>
    </recommendedName>
</protein>
<dbReference type="PANTHER" id="PTHR22950:SF460">
    <property type="entry name" value="PROTON-COUPLED AMINO ACID TRANSPORTER 4-LIKE PROTEIN"/>
    <property type="match status" value="1"/>
</dbReference>
<evidence type="ECO:0000259" key="6">
    <source>
        <dbReference type="Pfam" id="PF01490"/>
    </source>
</evidence>
<feature type="transmembrane region" description="Helical" evidence="5">
    <location>
        <begin position="104"/>
        <end position="121"/>
    </location>
</feature>
<evidence type="ECO:0000313" key="8">
    <source>
        <dbReference type="Proteomes" id="UP000792457"/>
    </source>
</evidence>
<dbReference type="EMBL" id="KZ308650">
    <property type="protein sequence ID" value="KAG8232779.1"/>
    <property type="molecule type" value="Genomic_DNA"/>
</dbReference>
<dbReference type="OrthoDB" id="1684102at2759"/>
<feature type="transmembrane region" description="Helical" evidence="5">
    <location>
        <begin position="215"/>
        <end position="239"/>
    </location>
</feature>
<organism evidence="7 8">
    <name type="scientific">Ladona fulva</name>
    <name type="common">Scarce chaser dragonfly</name>
    <name type="synonym">Libellula fulva</name>
    <dbReference type="NCBI Taxonomy" id="123851"/>
    <lineage>
        <taxon>Eukaryota</taxon>
        <taxon>Metazoa</taxon>
        <taxon>Ecdysozoa</taxon>
        <taxon>Arthropoda</taxon>
        <taxon>Hexapoda</taxon>
        <taxon>Insecta</taxon>
        <taxon>Pterygota</taxon>
        <taxon>Palaeoptera</taxon>
        <taxon>Odonata</taxon>
        <taxon>Epiprocta</taxon>
        <taxon>Anisoptera</taxon>
        <taxon>Libelluloidea</taxon>
        <taxon>Libellulidae</taxon>
        <taxon>Ladona</taxon>
    </lineage>
</organism>
<dbReference type="Proteomes" id="UP000792457">
    <property type="component" value="Unassembled WGS sequence"/>
</dbReference>
<dbReference type="AlphaFoldDB" id="A0A8K0KCP9"/>
<evidence type="ECO:0000256" key="2">
    <source>
        <dbReference type="ARBA" id="ARBA00022692"/>
    </source>
</evidence>
<dbReference type="GO" id="GO:0015179">
    <property type="term" value="F:L-amino acid transmembrane transporter activity"/>
    <property type="evidence" value="ECO:0007669"/>
    <property type="project" value="TreeGrafter"/>
</dbReference>